<dbReference type="AlphaFoldDB" id="A0A0B1Q935"/>
<proteinExistence type="predicted"/>
<dbReference type="RefSeq" id="WP_039188171.1">
    <property type="nucleotide sequence ID" value="NZ_JRFJ01000001.1"/>
</dbReference>
<accession>A0A0B1Q935</accession>
<keyword evidence="1" id="KW-1133">Transmembrane helix</keyword>
<evidence type="ECO:0000256" key="1">
    <source>
        <dbReference type="SAM" id="Phobius"/>
    </source>
</evidence>
<dbReference type="PROSITE" id="PS51257">
    <property type="entry name" value="PROKAR_LIPOPROTEIN"/>
    <property type="match status" value="1"/>
</dbReference>
<evidence type="ECO:0000313" key="2">
    <source>
        <dbReference type="EMBL" id="KHJ55330.1"/>
    </source>
</evidence>
<comment type="caution">
    <text evidence="2">The sequence shown here is derived from an EMBL/GenBank/DDBJ whole genome shotgun (WGS) entry which is preliminary data.</text>
</comment>
<dbReference type="STRING" id="370622.LA66_01260"/>
<evidence type="ECO:0000313" key="3">
    <source>
        <dbReference type="Proteomes" id="UP000030826"/>
    </source>
</evidence>
<organism evidence="2 3">
    <name type="scientific">Aureimonas altamirensis</name>
    <dbReference type="NCBI Taxonomy" id="370622"/>
    <lineage>
        <taxon>Bacteria</taxon>
        <taxon>Pseudomonadati</taxon>
        <taxon>Pseudomonadota</taxon>
        <taxon>Alphaproteobacteria</taxon>
        <taxon>Hyphomicrobiales</taxon>
        <taxon>Aurantimonadaceae</taxon>
        <taxon>Aureimonas</taxon>
    </lineage>
</organism>
<feature type="transmembrane region" description="Helical" evidence="1">
    <location>
        <begin position="48"/>
        <end position="69"/>
    </location>
</feature>
<dbReference type="Proteomes" id="UP000030826">
    <property type="component" value="Unassembled WGS sequence"/>
</dbReference>
<dbReference type="OrthoDB" id="7906671at2"/>
<dbReference type="EMBL" id="JRFJ01000001">
    <property type="protein sequence ID" value="KHJ55330.1"/>
    <property type="molecule type" value="Genomic_DNA"/>
</dbReference>
<gene>
    <name evidence="2" type="ORF">LA66_01260</name>
</gene>
<feature type="transmembrane region" description="Helical" evidence="1">
    <location>
        <begin position="7"/>
        <end position="28"/>
    </location>
</feature>
<name>A0A0B1Q935_9HYPH</name>
<feature type="transmembrane region" description="Helical" evidence="1">
    <location>
        <begin position="106"/>
        <end position="128"/>
    </location>
</feature>
<feature type="transmembrane region" description="Helical" evidence="1">
    <location>
        <begin position="81"/>
        <end position="100"/>
    </location>
</feature>
<protein>
    <submittedName>
        <fullName evidence="2">Uncharacterized protein</fullName>
    </submittedName>
</protein>
<reference evidence="2 3" key="1">
    <citation type="submission" date="2014-09" db="EMBL/GenBank/DDBJ databases">
        <title>Isolation and characterization of Aurantimonas altamirensis ON-56566 from clinical sample following a dog bite.</title>
        <authorList>
            <person name="Eshaghi A."/>
            <person name="Li A."/>
            <person name="Shahinas D."/>
            <person name="Bahn P."/>
            <person name="Kus J.V."/>
            <person name="Patel S.N."/>
        </authorList>
    </citation>
    <scope>NUCLEOTIDE SEQUENCE [LARGE SCALE GENOMIC DNA]</scope>
    <source>
        <strain evidence="2 3">ON-56566</strain>
    </source>
</reference>
<sequence length="144" mass="15748">MRAVLRFLFVIPLAFVFACYGAAFALLWPFIEVPATIGDDPFRMVEMFFVFTAQAAQVGSAALLPWAIFMLVTEIMGWRSLLLHAAIGLASGFVVLRLAYDGAMPPMAIQTAIFLAGLAFGMIYWIVAGRAAGSWRRRASPPVD</sequence>
<keyword evidence="1" id="KW-0472">Membrane</keyword>
<keyword evidence="1" id="KW-0812">Transmembrane</keyword>